<proteinExistence type="predicted"/>
<name>A0ACA9LWS4_9GLOM</name>
<reference evidence="1" key="1">
    <citation type="submission" date="2021-06" db="EMBL/GenBank/DDBJ databases">
        <authorList>
            <person name="Kallberg Y."/>
            <person name="Tangrot J."/>
            <person name="Rosling A."/>
        </authorList>
    </citation>
    <scope>NUCLEOTIDE SEQUENCE</scope>
    <source>
        <strain evidence="1">AU212A</strain>
    </source>
</reference>
<comment type="caution">
    <text evidence="1">The sequence shown here is derived from an EMBL/GenBank/DDBJ whole genome shotgun (WGS) entry which is preliminary data.</text>
</comment>
<dbReference type="Proteomes" id="UP000789860">
    <property type="component" value="Unassembled WGS sequence"/>
</dbReference>
<gene>
    <name evidence="1" type="ORF">SCALOS_LOCUS5174</name>
</gene>
<dbReference type="EMBL" id="CAJVPM010007985">
    <property type="protein sequence ID" value="CAG8550834.1"/>
    <property type="molecule type" value="Genomic_DNA"/>
</dbReference>
<organism evidence="1 2">
    <name type="scientific">Scutellospora calospora</name>
    <dbReference type="NCBI Taxonomy" id="85575"/>
    <lineage>
        <taxon>Eukaryota</taxon>
        <taxon>Fungi</taxon>
        <taxon>Fungi incertae sedis</taxon>
        <taxon>Mucoromycota</taxon>
        <taxon>Glomeromycotina</taxon>
        <taxon>Glomeromycetes</taxon>
        <taxon>Diversisporales</taxon>
        <taxon>Gigasporaceae</taxon>
        <taxon>Scutellospora</taxon>
    </lineage>
</organism>
<keyword evidence="2" id="KW-1185">Reference proteome</keyword>
<evidence type="ECO:0000313" key="2">
    <source>
        <dbReference type="Proteomes" id="UP000789860"/>
    </source>
</evidence>
<evidence type="ECO:0000313" key="1">
    <source>
        <dbReference type="EMBL" id="CAG8550834.1"/>
    </source>
</evidence>
<protein>
    <submittedName>
        <fullName evidence="1">5336_t:CDS:1</fullName>
    </submittedName>
</protein>
<sequence>MKSICESTMDSTTQSLRQNPVREDHSNNNFPTIVLSFLVPNINRLSNRYTGDITLQSNLSQRDHTAQKSQMEDLHSTYIRRQLKDKEFSDRAAELYISLYDLKASKIVSAYMSAISEVHKPVEEKAISTYPIIVKVMKGLYNLRSSKQKPTNIIDVLPTIDYIQSLGSNSEMPILNLT</sequence>
<accession>A0ACA9LWS4</accession>